<evidence type="ECO:0000313" key="1">
    <source>
        <dbReference type="EMBL" id="KAJ8111077.1"/>
    </source>
</evidence>
<dbReference type="EMBL" id="JAPHNI010000439">
    <property type="protein sequence ID" value="KAJ8111077.1"/>
    <property type="molecule type" value="Genomic_DNA"/>
</dbReference>
<evidence type="ECO:0000313" key="2">
    <source>
        <dbReference type="Proteomes" id="UP001153331"/>
    </source>
</evidence>
<reference evidence="1" key="1">
    <citation type="submission" date="2022-11" db="EMBL/GenBank/DDBJ databases">
        <title>Genome Sequence of Boeremia exigua.</title>
        <authorList>
            <person name="Buettner E."/>
        </authorList>
    </citation>
    <scope>NUCLEOTIDE SEQUENCE</scope>
    <source>
        <strain evidence="1">CU02</strain>
    </source>
</reference>
<name>A0ACC2I7C2_9PLEO</name>
<comment type="caution">
    <text evidence="1">The sequence shown here is derived from an EMBL/GenBank/DDBJ whole genome shotgun (WGS) entry which is preliminary data.</text>
</comment>
<accession>A0ACC2I7C2</accession>
<keyword evidence="2" id="KW-1185">Reference proteome</keyword>
<dbReference type="Proteomes" id="UP001153331">
    <property type="component" value="Unassembled WGS sequence"/>
</dbReference>
<sequence>MTKLFITGSTGYIGGDALYAVANTYPDLEITALVRNSDKGAKVASQYSKIRLVYGDLDSTELLTTEASHANIVLHCADCDHAGAATALVAGLSKSTIPGPKYLIHTSGAGILTWADFEAKSYGYHREQTYDDWEGIKEVTSLPDNALHRDVDKIVLGASKGAGEIRTSIVCPPAIYGPGRGPDNRQSVQVYKYAAATLKRGKGFIINEGANVWGESHVQDLSNIFLALITAAMEPNGGKATWNEEGYYFSETGSFVWGDIGRAIAKIAHEKGLIDTAEADTISAEDAEGLVPMGSYLWGTNSRCKAQRASKVLGWKPQQKSLMELLPEIVDGEARKQGLVKSHSAKAAGDV</sequence>
<protein>
    <submittedName>
        <fullName evidence="1">Uncharacterized protein</fullName>
    </submittedName>
</protein>
<proteinExistence type="predicted"/>
<organism evidence="1 2">
    <name type="scientific">Boeremia exigua</name>
    <dbReference type="NCBI Taxonomy" id="749465"/>
    <lineage>
        <taxon>Eukaryota</taxon>
        <taxon>Fungi</taxon>
        <taxon>Dikarya</taxon>
        <taxon>Ascomycota</taxon>
        <taxon>Pezizomycotina</taxon>
        <taxon>Dothideomycetes</taxon>
        <taxon>Pleosporomycetidae</taxon>
        <taxon>Pleosporales</taxon>
        <taxon>Pleosporineae</taxon>
        <taxon>Didymellaceae</taxon>
        <taxon>Boeremia</taxon>
    </lineage>
</organism>
<gene>
    <name evidence="1" type="ORF">OPT61_g6237</name>
</gene>